<evidence type="ECO:0000256" key="2">
    <source>
        <dbReference type="ARBA" id="ARBA00022692"/>
    </source>
</evidence>
<dbReference type="PROSITE" id="PS50929">
    <property type="entry name" value="ABC_TM1F"/>
    <property type="match status" value="1"/>
</dbReference>
<dbReference type="Proteomes" id="UP000510844">
    <property type="component" value="Chromosome"/>
</dbReference>
<dbReference type="GO" id="GO:0005886">
    <property type="term" value="C:plasma membrane"/>
    <property type="evidence" value="ECO:0007669"/>
    <property type="project" value="UniProtKB-SubCell"/>
</dbReference>
<dbReference type="InterPro" id="IPR003439">
    <property type="entry name" value="ABC_transporter-like_ATP-bd"/>
</dbReference>
<evidence type="ECO:0000313" key="10">
    <source>
        <dbReference type="EMBL" id="QLQ36682.1"/>
    </source>
</evidence>
<evidence type="ECO:0000256" key="5">
    <source>
        <dbReference type="ARBA" id="ARBA00022989"/>
    </source>
</evidence>
<dbReference type="SUPFAM" id="SSF90123">
    <property type="entry name" value="ABC transporter transmembrane region"/>
    <property type="match status" value="1"/>
</dbReference>
<evidence type="ECO:0000259" key="9">
    <source>
        <dbReference type="PROSITE" id="PS50929"/>
    </source>
</evidence>
<sequence>MTTGTEPPPRGAFTTAVGDLLRRCWQQSPAKTLTAAILMIASGATLPLAAAALRWLLDAASSGQHGTAAAAGGVVATLLMAALTLGHFAHVAYFELAELSLVDYDVELIGLANGSPGLEMHEDPERADRLAVLEEEIQNVRLALEALLSAGGLIVGAATTATLLALVHPVLLLLPLVAVPPMLAGRRADRILDRARLAAAAPTRLARNLFQLATQPATAKELRVYGLQDEIRRRHAAQWRSAGDTLWSGHLRSSALRALGQMSFAVGYVGAVGLAVREAAAGRQSLGGVVLIIVLAVQVNAQVAQTVSLVPALQRFAVADRRLRELRAAAGGRSPTGNSAPPDRLRAGIALRDVSFAYPGTGRPALRNVDLLLPAGATVAIVGENGAGKTSLVKLLCGLYRPSHGTVTVDGIDLADLSLDDWRSVVTVGFQDFARYEFVARETVGVGDLPRVADDDAVTAALTRAGAADLPAQLPQGLATRLGTSYAPGTELSGGQWQKTALGRTMMRRAPLLVILDEPTAALDAEAEHALFERYAAQAARTRSYGAVTVLVSHRFSTVRMADLIVVLDAGTVTEAGGHDELMALGGSYATLYRMQAGAYR</sequence>
<dbReference type="SMART" id="SM00382">
    <property type="entry name" value="AAA"/>
    <property type="match status" value="1"/>
</dbReference>
<organism evidence="10 11">
    <name type="scientific">Micromonospora robiginosa</name>
    <dbReference type="NCBI Taxonomy" id="2749844"/>
    <lineage>
        <taxon>Bacteria</taxon>
        <taxon>Bacillati</taxon>
        <taxon>Actinomycetota</taxon>
        <taxon>Actinomycetes</taxon>
        <taxon>Micromonosporales</taxon>
        <taxon>Micromonosporaceae</taxon>
        <taxon>Micromonospora</taxon>
    </lineage>
</organism>
<keyword evidence="4 10" id="KW-0067">ATP-binding</keyword>
<dbReference type="GO" id="GO:0005524">
    <property type="term" value="F:ATP binding"/>
    <property type="evidence" value="ECO:0007669"/>
    <property type="project" value="UniProtKB-KW"/>
</dbReference>
<name>A0A7L6B458_9ACTN</name>
<dbReference type="InterPro" id="IPR036640">
    <property type="entry name" value="ABC1_TM_sf"/>
</dbReference>
<keyword evidence="11" id="KW-1185">Reference proteome</keyword>
<evidence type="ECO:0000313" key="11">
    <source>
        <dbReference type="Proteomes" id="UP000510844"/>
    </source>
</evidence>
<keyword evidence="5 7" id="KW-1133">Transmembrane helix</keyword>
<comment type="subcellular location">
    <subcellularLocation>
        <location evidence="1">Cell membrane</location>
        <topology evidence="1">Multi-pass membrane protein</topology>
    </subcellularLocation>
</comment>
<accession>A0A7L6B458</accession>
<evidence type="ECO:0000256" key="4">
    <source>
        <dbReference type="ARBA" id="ARBA00022840"/>
    </source>
</evidence>
<proteinExistence type="predicted"/>
<dbReference type="Gene3D" id="1.20.1560.10">
    <property type="entry name" value="ABC transporter type 1, transmembrane domain"/>
    <property type="match status" value="1"/>
</dbReference>
<keyword evidence="2 7" id="KW-0812">Transmembrane</keyword>
<dbReference type="PANTHER" id="PTHR43394">
    <property type="entry name" value="ATP-DEPENDENT PERMEASE MDL1, MITOCHONDRIAL"/>
    <property type="match status" value="1"/>
</dbReference>
<dbReference type="InterPro" id="IPR003593">
    <property type="entry name" value="AAA+_ATPase"/>
</dbReference>
<dbReference type="RefSeq" id="WP_181569197.1">
    <property type="nucleotide sequence ID" value="NZ_CP059322.2"/>
</dbReference>
<dbReference type="InterPro" id="IPR027417">
    <property type="entry name" value="P-loop_NTPase"/>
</dbReference>
<reference evidence="11" key="1">
    <citation type="submission" date="2020-07" db="EMBL/GenBank/DDBJ databases">
        <title>A new Micromonospora strain with potent antibiotic activity isolated from the microbiome of a mid-Atlantic deep-sea sponge.</title>
        <authorList>
            <person name="Back C.R."/>
            <person name="Stennett H.L."/>
            <person name="Williams S.E."/>
            <person name="Wang L."/>
            <person name="Ojeda Gomez J."/>
            <person name="Abdulle O.M."/>
            <person name="Duffy T."/>
            <person name="Hendry K.R."/>
            <person name="Powell D."/>
            <person name="Stach J.E."/>
            <person name="Essex-Lopresti A.E."/>
            <person name="Willis C.L."/>
            <person name="Curnow P."/>
            <person name="Race P.R."/>
        </authorList>
    </citation>
    <scope>NUCLEOTIDE SEQUENCE [LARGE SCALE GENOMIC DNA]</scope>
    <source>
        <strain evidence="11">28ISP2-46</strain>
    </source>
</reference>
<feature type="domain" description="ABC transmembrane type-1" evidence="9">
    <location>
        <begin position="33"/>
        <end position="315"/>
    </location>
</feature>
<feature type="domain" description="ABC transporter" evidence="8">
    <location>
        <begin position="349"/>
        <end position="595"/>
    </location>
</feature>
<dbReference type="GO" id="GO:0015421">
    <property type="term" value="F:ABC-type oligopeptide transporter activity"/>
    <property type="evidence" value="ECO:0007669"/>
    <property type="project" value="TreeGrafter"/>
</dbReference>
<protein>
    <submittedName>
        <fullName evidence="10">ABC transporter ATP-binding protein</fullName>
    </submittedName>
</protein>
<dbReference type="InterPro" id="IPR011527">
    <property type="entry name" value="ABC1_TM_dom"/>
</dbReference>
<feature type="transmembrane region" description="Helical" evidence="7">
    <location>
        <begin position="69"/>
        <end position="93"/>
    </location>
</feature>
<dbReference type="PROSITE" id="PS50893">
    <property type="entry name" value="ABC_TRANSPORTER_2"/>
    <property type="match status" value="1"/>
</dbReference>
<evidence type="ECO:0000259" key="8">
    <source>
        <dbReference type="PROSITE" id="PS50893"/>
    </source>
</evidence>
<dbReference type="GO" id="GO:0016887">
    <property type="term" value="F:ATP hydrolysis activity"/>
    <property type="evidence" value="ECO:0007669"/>
    <property type="project" value="InterPro"/>
</dbReference>
<gene>
    <name evidence="10" type="ORF">H1D33_26025</name>
</gene>
<evidence type="ECO:0000256" key="7">
    <source>
        <dbReference type="SAM" id="Phobius"/>
    </source>
</evidence>
<keyword evidence="3" id="KW-0547">Nucleotide-binding</keyword>
<dbReference type="KEGG" id="mfeu:H1D33_26025"/>
<reference evidence="10 11" key="2">
    <citation type="journal article" date="2021" name="Mar. Drugs">
        <title>A New Micromonospora Strain with Antibiotic Activity Isolated from the Microbiome of a Mid-Atlantic Deep-Sea Sponge.</title>
        <authorList>
            <person name="Back C.R."/>
            <person name="Stennett H.L."/>
            <person name="Williams S.E."/>
            <person name="Wang L."/>
            <person name="Ojeda Gomez J."/>
            <person name="Abdulle O.M."/>
            <person name="Duffy T."/>
            <person name="Neal C."/>
            <person name="Mantell J."/>
            <person name="Jepson M.A."/>
            <person name="Hendry K.R."/>
            <person name="Powell D."/>
            <person name="Stach J.E.M."/>
            <person name="Essex-Lopresti A.E."/>
            <person name="Willis C.L."/>
            <person name="Curnow P."/>
            <person name="Race P.R."/>
        </authorList>
    </citation>
    <scope>NUCLEOTIDE SEQUENCE [LARGE SCALE GENOMIC DNA]</scope>
    <source>
        <strain evidence="10 11">28ISP2-46</strain>
    </source>
</reference>
<dbReference type="SUPFAM" id="SSF52540">
    <property type="entry name" value="P-loop containing nucleoside triphosphate hydrolases"/>
    <property type="match status" value="1"/>
</dbReference>
<dbReference type="AlphaFoldDB" id="A0A7L6B458"/>
<evidence type="ECO:0000256" key="3">
    <source>
        <dbReference type="ARBA" id="ARBA00022741"/>
    </source>
</evidence>
<feature type="transmembrane region" description="Helical" evidence="7">
    <location>
        <begin position="153"/>
        <end position="177"/>
    </location>
</feature>
<evidence type="ECO:0000256" key="6">
    <source>
        <dbReference type="ARBA" id="ARBA00023136"/>
    </source>
</evidence>
<keyword evidence="6 7" id="KW-0472">Membrane</keyword>
<dbReference type="Gene3D" id="3.40.50.300">
    <property type="entry name" value="P-loop containing nucleotide triphosphate hydrolases"/>
    <property type="match status" value="1"/>
</dbReference>
<dbReference type="PANTHER" id="PTHR43394:SF1">
    <property type="entry name" value="ATP-BINDING CASSETTE SUB-FAMILY B MEMBER 10, MITOCHONDRIAL"/>
    <property type="match status" value="1"/>
</dbReference>
<dbReference type="InterPro" id="IPR039421">
    <property type="entry name" value="Type_1_exporter"/>
</dbReference>
<evidence type="ECO:0000256" key="1">
    <source>
        <dbReference type="ARBA" id="ARBA00004651"/>
    </source>
</evidence>
<dbReference type="EMBL" id="CP059322">
    <property type="protein sequence ID" value="QLQ36682.1"/>
    <property type="molecule type" value="Genomic_DNA"/>
</dbReference>
<feature type="transmembrane region" description="Helical" evidence="7">
    <location>
        <begin position="35"/>
        <end position="57"/>
    </location>
</feature>
<dbReference type="Pfam" id="PF00005">
    <property type="entry name" value="ABC_tran"/>
    <property type="match status" value="1"/>
</dbReference>